<evidence type="ECO:0000256" key="5">
    <source>
        <dbReference type="ARBA" id="ARBA00023163"/>
    </source>
</evidence>
<dbReference type="InterPro" id="IPR045277">
    <property type="entry name" value="DRE1A-I"/>
</dbReference>
<keyword evidence="5" id="KW-0804">Transcription</keyword>
<dbReference type="GO" id="GO:0003700">
    <property type="term" value="F:DNA-binding transcription factor activity"/>
    <property type="evidence" value="ECO:0007669"/>
    <property type="project" value="InterPro"/>
</dbReference>
<reference evidence="9" key="1">
    <citation type="submission" date="2022-08" db="EMBL/GenBank/DDBJ databases">
        <authorList>
            <person name="Gutierrez-Valencia J."/>
        </authorList>
    </citation>
    <scope>NUCLEOTIDE SEQUENCE</scope>
</reference>
<dbReference type="CDD" id="cd00018">
    <property type="entry name" value="AP2"/>
    <property type="match status" value="1"/>
</dbReference>
<accession>A0AAV0JWM4</accession>
<keyword evidence="2" id="KW-0805">Transcription regulation</keyword>
<evidence type="ECO:0000259" key="8">
    <source>
        <dbReference type="PROSITE" id="PS51032"/>
    </source>
</evidence>
<evidence type="ECO:0000256" key="4">
    <source>
        <dbReference type="ARBA" id="ARBA00023159"/>
    </source>
</evidence>
<dbReference type="Gene3D" id="3.30.730.10">
    <property type="entry name" value="AP2/ERF domain"/>
    <property type="match status" value="1"/>
</dbReference>
<gene>
    <name evidence="9" type="ORF">LITE_LOCUS16255</name>
</gene>
<dbReference type="AlphaFoldDB" id="A0AAV0JWM4"/>
<organism evidence="9 10">
    <name type="scientific">Linum tenue</name>
    <dbReference type="NCBI Taxonomy" id="586396"/>
    <lineage>
        <taxon>Eukaryota</taxon>
        <taxon>Viridiplantae</taxon>
        <taxon>Streptophyta</taxon>
        <taxon>Embryophyta</taxon>
        <taxon>Tracheophyta</taxon>
        <taxon>Spermatophyta</taxon>
        <taxon>Magnoliopsida</taxon>
        <taxon>eudicotyledons</taxon>
        <taxon>Gunneridae</taxon>
        <taxon>Pentapetalae</taxon>
        <taxon>rosids</taxon>
        <taxon>fabids</taxon>
        <taxon>Malpighiales</taxon>
        <taxon>Linaceae</taxon>
        <taxon>Linum</taxon>
    </lineage>
</organism>
<feature type="domain" description="AP2/ERF" evidence="8">
    <location>
        <begin position="42"/>
        <end position="99"/>
    </location>
</feature>
<keyword evidence="6" id="KW-0539">Nucleus</keyword>
<sequence length="210" mass="23376">MVIGGDVNGGVGDTWPENHQLAAEVPKKRTGRKVFRETRHPVYRGVRSRKGDKWVCELRDPHTATRVWLGTHPTPEMAARAHDVAALAFRGKSACLNFADSAWRLPRPASTVAEDVRRAAAEAAEMFRPAVEEAAAADEEERSIRSTTTTAADDEIDDVYSSCYVEEGELEVVDLPRLLSEMAEGLLLSPPPSYVESCNAEERDWWLWNN</sequence>
<dbReference type="SMART" id="SM00380">
    <property type="entry name" value="AP2"/>
    <property type="match status" value="1"/>
</dbReference>
<dbReference type="GO" id="GO:0003677">
    <property type="term" value="F:DNA binding"/>
    <property type="evidence" value="ECO:0007669"/>
    <property type="project" value="UniProtKB-KW"/>
</dbReference>
<keyword evidence="3" id="KW-0238">DNA-binding</keyword>
<dbReference type="Proteomes" id="UP001154282">
    <property type="component" value="Unassembled WGS sequence"/>
</dbReference>
<comment type="caution">
    <text evidence="9">The sequence shown here is derived from an EMBL/GenBank/DDBJ whole genome shotgun (WGS) entry which is preliminary data.</text>
</comment>
<name>A0AAV0JWM4_9ROSI</name>
<evidence type="ECO:0000256" key="3">
    <source>
        <dbReference type="ARBA" id="ARBA00023125"/>
    </source>
</evidence>
<keyword evidence="10" id="KW-1185">Reference proteome</keyword>
<evidence type="ECO:0000256" key="2">
    <source>
        <dbReference type="ARBA" id="ARBA00023015"/>
    </source>
</evidence>
<dbReference type="Pfam" id="PF00847">
    <property type="entry name" value="AP2"/>
    <property type="match status" value="1"/>
</dbReference>
<comment type="similarity">
    <text evidence="7">Belongs to the AP2/ERF transcription factor family. ERF subfamily.</text>
</comment>
<evidence type="ECO:0000256" key="1">
    <source>
        <dbReference type="ARBA" id="ARBA00004123"/>
    </source>
</evidence>
<evidence type="ECO:0000313" key="10">
    <source>
        <dbReference type="Proteomes" id="UP001154282"/>
    </source>
</evidence>
<dbReference type="InterPro" id="IPR001471">
    <property type="entry name" value="AP2/ERF_dom"/>
</dbReference>
<dbReference type="InterPro" id="IPR036955">
    <property type="entry name" value="AP2/ERF_dom_sf"/>
</dbReference>
<dbReference type="PRINTS" id="PR00367">
    <property type="entry name" value="ETHRSPELEMNT"/>
</dbReference>
<comment type="subcellular location">
    <subcellularLocation>
        <location evidence="1">Nucleus</location>
    </subcellularLocation>
</comment>
<proteinExistence type="inferred from homology"/>
<evidence type="ECO:0000256" key="6">
    <source>
        <dbReference type="ARBA" id="ARBA00023242"/>
    </source>
</evidence>
<dbReference type="PANTHER" id="PTHR31839">
    <property type="entry name" value="DEHYDRATION-RESPONSIVE ELEMENT-BINDING PROTEIN 1D"/>
    <property type="match status" value="1"/>
</dbReference>
<dbReference type="GO" id="GO:0005634">
    <property type="term" value="C:nucleus"/>
    <property type="evidence" value="ECO:0007669"/>
    <property type="project" value="UniProtKB-SubCell"/>
</dbReference>
<dbReference type="InterPro" id="IPR016177">
    <property type="entry name" value="DNA-bd_dom_sf"/>
</dbReference>
<dbReference type="PANTHER" id="PTHR31839:SF25">
    <property type="entry name" value="DEHYDRATION-RESPONSIVE ELEMENT-BINDING PROTEIN 1F"/>
    <property type="match status" value="1"/>
</dbReference>
<keyword evidence="4" id="KW-0010">Activator</keyword>
<dbReference type="SUPFAM" id="SSF54171">
    <property type="entry name" value="DNA-binding domain"/>
    <property type="match status" value="1"/>
</dbReference>
<evidence type="ECO:0000313" key="9">
    <source>
        <dbReference type="EMBL" id="CAI0414339.1"/>
    </source>
</evidence>
<dbReference type="EMBL" id="CAMGYJ010000005">
    <property type="protein sequence ID" value="CAI0414339.1"/>
    <property type="molecule type" value="Genomic_DNA"/>
</dbReference>
<protein>
    <recommendedName>
        <fullName evidence="8">AP2/ERF domain-containing protein</fullName>
    </recommendedName>
</protein>
<dbReference type="PROSITE" id="PS51032">
    <property type="entry name" value="AP2_ERF"/>
    <property type="match status" value="1"/>
</dbReference>
<evidence type="ECO:0000256" key="7">
    <source>
        <dbReference type="ARBA" id="ARBA00024343"/>
    </source>
</evidence>